<sequence length="233" mass="26298">MPDATLSSPENDNVQEFLSFHDGDLIIQTSDTHEFKVHKLVMSLASVVFLDMASLDDVNVVSMEIDSLPKVAVVESASVMDILLRYIYPAVRPSFDSLETIMPALAAADKYIMSTVVNGLEDAILAGDFVEKEPLRLYMLGTRYYLPKLKKAAFKGAVYSTTQSLTPYQAATESAWFSFEEFYKLKFFATYRVAKCKGVLSRETRKVHRRVCDCIKRQRAARLDVPPKAYRLV</sequence>
<accession>A0A166E9I6</accession>
<keyword evidence="3" id="KW-1185">Reference proteome</keyword>
<proteinExistence type="predicted"/>
<dbReference type="InterPro" id="IPR000210">
    <property type="entry name" value="BTB/POZ_dom"/>
</dbReference>
<dbReference type="SMART" id="SM00225">
    <property type="entry name" value="BTB"/>
    <property type="match status" value="1"/>
</dbReference>
<protein>
    <recommendedName>
        <fullName evidence="1">BTB domain-containing protein</fullName>
    </recommendedName>
</protein>
<dbReference type="Gene3D" id="3.30.710.10">
    <property type="entry name" value="Potassium Channel Kv1.1, Chain A"/>
    <property type="match status" value="1"/>
</dbReference>
<gene>
    <name evidence="2" type="ORF">SISSUDRAFT_1119070</name>
</gene>
<reference evidence="2 3" key="1">
    <citation type="journal article" date="2016" name="Mol. Biol. Evol.">
        <title>Comparative Genomics of Early-Diverging Mushroom-Forming Fungi Provides Insights into the Origins of Lignocellulose Decay Capabilities.</title>
        <authorList>
            <person name="Nagy L.G."/>
            <person name="Riley R."/>
            <person name="Tritt A."/>
            <person name="Adam C."/>
            <person name="Daum C."/>
            <person name="Floudas D."/>
            <person name="Sun H."/>
            <person name="Yadav J.S."/>
            <person name="Pangilinan J."/>
            <person name="Larsson K.H."/>
            <person name="Matsuura K."/>
            <person name="Barry K."/>
            <person name="Labutti K."/>
            <person name="Kuo R."/>
            <person name="Ohm R.A."/>
            <person name="Bhattacharya S.S."/>
            <person name="Shirouzu T."/>
            <person name="Yoshinaga Y."/>
            <person name="Martin F.M."/>
            <person name="Grigoriev I.V."/>
            <person name="Hibbett D.S."/>
        </authorList>
    </citation>
    <scope>NUCLEOTIDE SEQUENCE [LARGE SCALE GENOMIC DNA]</scope>
    <source>
        <strain evidence="2 3">HHB10207 ss-3</strain>
    </source>
</reference>
<dbReference type="InterPro" id="IPR011333">
    <property type="entry name" value="SKP1/BTB/POZ_sf"/>
</dbReference>
<evidence type="ECO:0000313" key="3">
    <source>
        <dbReference type="Proteomes" id="UP000076798"/>
    </source>
</evidence>
<dbReference type="AlphaFoldDB" id="A0A166E9I6"/>
<name>A0A166E9I6_9AGAM</name>
<evidence type="ECO:0000259" key="1">
    <source>
        <dbReference type="PROSITE" id="PS50097"/>
    </source>
</evidence>
<dbReference type="Pfam" id="PF00651">
    <property type="entry name" value="BTB"/>
    <property type="match status" value="1"/>
</dbReference>
<dbReference type="PROSITE" id="PS50097">
    <property type="entry name" value="BTB"/>
    <property type="match status" value="1"/>
</dbReference>
<dbReference type="EMBL" id="KV428048">
    <property type="protein sequence ID" value="KZT39346.1"/>
    <property type="molecule type" value="Genomic_DNA"/>
</dbReference>
<dbReference type="Proteomes" id="UP000076798">
    <property type="component" value="Unassembled WGS sequence"/>
</dbReference>
<evidence type="ECO:0000313" key="2">
    <source>
        <dbReference type="EMBL" id="KZT39346.1"/>
    </source>
</evidence>
<dbReference type="SUPFAM" id="SSF54695">
    <property type="entry name" value="POZ domain"/>
    <property type="match status" value="1"/>
</dbReference>
<dbReference type="OrthoDB" id="3357985at2759"/>
<organism evidence="2 3">
    <name type="scientific">Sistotremastrum suecicum HHB10207 ss-3</name>
    <dbReference type="NCBI Taxonomy" id="1314776"/>
    <lineage>
        <taxon>Eukaryota</taxon>
        <taxon>Fungi</taxon>
        <taxon>Dikarya</taxon>
        <taxon>Basidiomycota</taxon>
        <taxon>Agaricomycotina</taxon>
        <taxon>Agaricomycetes</taxon>
        <taxon>Sistotremastrales</taxon>
        <taxon>Sistotremastraceae</taxon>
        <taxon>Sistotremastrum</taxon>
    </lineage>
</organism>
<feature type="domain" description="BTB" evidence="1">
    <location>
        <begin position="23"/>
        <end position="88"/>
    </location>
</feature>